<evidence type="ECO:0000313" key="13">
    <source>
        <dbReference type="EMBL" id="KGM87459.1"/>
    </source>
</evidence>
<dbReference type="eggNOG" id="COG0845">
    <property type="taxonomic scope" value="Bacteria"/>
</dbReference>
<keyword evidence="4 9" id="KW-1003">Cell membrane</keyword>
<dbReference type="Pfam" id="PF25994">
    <property type="entry name" value="HH_AprE"/>
    <property type="match status" value="1"/>
</dbReference>
<evidence type="ECO:0000256" key="7">
    <source>
        <dbReference type="ARBA" id="ARBA00022989"/>
    </source>
</evidence>
<dbReference type="STRING" id="215743.ROSMUCSMR3_02892"/>
<sequence length="441" mass="48777">MAKSGSVTNTPQKAAAFDRLRGRIILGILMMFGLLGGVGAWAFNANLTGAVIAMGTVKVDQNLKQVQHRDGGIVEKISVREGDEVEAGQIMFRLDDAQSRAELSILSAQLDEAEVRRARLVADREGAVEVRFSKRLSMSDPQQNELMSGELRLHAGNIANRENQREQLKLGIAQVDEEIVALVSQRSALTDELALVEESHSRIVNLFEKGLIQMPRVDEAKRELVQMRGKLGELDANIARSRSRISEIEMRILSVDEIARNEAQRELTVVEARIQELSDRLTAVQDRLSRTEIRAPISGRINELSVFTEGGVITPAEILATIVPASAELRIEVQLPTTAIDQVYLDQTARVRFSSFNHRTTPEILGTVSHISPATTISASTGEPFYIGYVDISPEEFARLNGLALMPGMPTEVYLSTQEQTAAAYFARPLLDQFEKAFREE</sequence>
<dbReference type="PANTHER" id="PTHR30386:SF17">
    <property type="entry name" value="ALKALINE PROTEASE SECRETION PROTEIN APRE"/>
    <property type="match status" value="1"/>
</dbReference>
<feature type="domain" description="AprE-like long alpha-helical hairpin" evidence="11">
    <location>
        <begin position="99"/>
        <end position="287"/>
    </location>
</feature>
<dbReference type="InterPro" id="IPR058781">
    <property type="entry name" value="HH_AprE-like"/>
</dbReference>
<dbReference type="InterPro" id="IPR058982">
    <property type="entry name" value="Beta-barrel_AprE"/>
</dbReference>
<feature type="transmembrane region" description="Helical" evidence="9">
    <location>
        <begin position="24"/>
        <end position="43"/>
    </location>
</feature>
<keyword evidence="3 9" id="KW-0813">Transport</keyword>
<keyword evidence="7 9" id="KW-1133">Transmembrane helix</keyword>
<keyword evidence="5 9" id="KW-0997">Cell inner membrane</keyword>
<dbReference type="PATRIC" id="fig|1288298.3.peg.2206"/>
<name>A0A0A0HLD8_9RHOB</name>
<evidence type="ECO:0000256" key="2">
    <source>
        <dbReference type="ARBA" id="ARBA00009477"/>
    </source>
</evidence>
<gene>
    <name evidence="13" type="ORF">rosmuc_02193</name>
</gene>
<comment type="caution">
    <text evidence="13">The sequence shown here is derived from an EMBL/GenBank/DDBJ whole genome shotgun (WGS) entry which is preliminary data.</text>
</comment>
<reference evidence="13 14" key="1">
    <citation type="submission" date="2013-01" db="EMBL/GenBank/DDBJ databases">
        <authorList>
            <person name="Fiebig A."/>
            <person name="Goeker M."/>
            <person name="Klenk H.-P.P."/>
        </authorList>
    </citation>
    <scope>NUCLEOTIDE SEQUENCE [LARGE SCALE GENOMIC DNA]</scope>
    <source>
        <strain evidence="13 14">DSM 17069</strain>
    </source>
</reference>
<dbReference type="GO" id="GO:0005886">
    <property type="term" value="C:plasma membrane"/>
    <property type="evidence" value="ECO:0007669"/>
    <property type="project" value="UniProtKB-SubCell"/>
</dbReference>
<dbReference type="HOGENOM" id="CLU_023976_1_1_5"/>
<organism evidence="13 14">
    <name type="scientific">Roseovarius mucosus DSM 17069</name>
    <dbReference type="NCBI Taxonomy" id="1288298"/>
    <lineage>
        <taxon>Bacteria</taxon>
        <taxon>Pseudomonadati</taxon>
        <taxon>Pseudomonadota</taxon>
        <taxon>Alphaproteobacteria</taxon>
        <taxon>Rhodobacterales</taxon>
        <taxon>Roseobacteraceae</taxon>
        <taxon>Roseovarius</taxon>
    </lineage>
</organism>
<feature type="coiled-coil region" evidence="10">
    <location>
        <begin position="217"/>
        <end position="294"/>
    </location>
</feature>
<keyword evidence="6 9" id="KW-0812">Transmembrane</keyword>
<dbReference type="NCBIfam" id="TIGR01843">
    <property type="entry name" value="type_I_hlyD"/>
    <property type="match status" value="1"/>
</dbReference>
<dbReference type="AlphaFoldDB" id="A0A0A0HLD8"/>
<dbReference type="SUPFAM" id="SSF111369">
    <property type="entry name" value="HlyD-like secretion proteins"/>
    <property type="match status" value="1"/>
</dbReference>
<evidence type="ECO:0000256" key="10">
    <source>
        <dbReference type="SAM" id="Coils"/>
    </source>
</evidence>
<evidence type="ECO:0000256" key="8">
    <source>
        <dbReference type="ARBA" id="ARBA00023136"/>
    </source>
</evidence>
<feature type="domain" description="AprE-like beta-barrel" evidence="12">
    <location>
        <begin position="329"/>
        <end position="417"/>
    </location>
</feature>
<dbReference type="Gene3D" id="2.40.30.170">
    <property type="match status" value="1"/>
</dbReference>
<accession>A0A0A0HLD8</accession>
<evidence type="ECO:0000256" key="5">
    <source>
        <dbReference type="ARBA" id="ARBA00022519"/>
    </source>
</evidence>
<evidence type="ECO:0000259" key="12">
    <source>
        <dbReference type="Pfam" id="PF26002"/>
    </source>
</evidence>
<evidence type="ECO:0000256" key="4">
    <source>
        <dbReference type="ARBA" id="ARBA00022475"/>
    </source>
</evidence>
<evidence type="ECO:0000256" key="3">
    <source>
        <dbReference type="ARBA" id="ARBA00022448"/>
    </source>
</evidence>
<keyword evidence="8 9" id="KW-0472">Membrane</keyword>
<dbReference type="Gene3D" id="2.40.50.100">
    <property type="match status" value="2"/>
</dbReference>
<comment type="similarity">
    <text evidence="2 9">Belongs to the membrane fusion protein (MFP) (TC 8.A.1) family.</text>
</comment>
<dbReference type="Proteomes" id="UP000030021">
    <property type="component" value="Unassembled WGS sequence"/>
</dbReference>
<dbReference type="OrthoDB" id="9810980at2"/>
<dbReference type="RefSeq" id="WP_037273207.1">
    <property type="nucleotide sequence ID" value="NZ_KN293980.1"/>
</dbReference>
<evidence type="ECO:0000256" key="6">
    <source>
        <dbReference type="ARBA" id="ARBA00022692"/>
    </source>
</evidence>
<dbReference type="InterPro" id="IPR010129">
    <property type="entry name" value="T1SS_HlyD"/>
</dbReference>
<dbReference type="PANTHER" id="PTHR30386">
    <property type="entry name" value="MEMBRANE FUSION SUBUNIT OF EMRAB-TOLC MULTIDRUG EFFLUX PUMP"/>
    <property type="match status" value="1"/>
</dbReference>
<dbReference type="Gene3D" id="1.10.287.470">
    <property type="entry name" value="Helix hairpin bin"/>
    <property type="match status" value="1"/>
</dbReference>
<comment type="subcellular location">
    <subcellularLocation>
        <location evidence="1 9">Cell inner membrane</location>
        <topology evidence="1 9">Single-pass membrane protein</topology>
    </subcellularLocation>
</comment>
<evidence type="ECO:0000259" key="11">
    <source>
        <dbReference type="Pfam" id="PF25994"/>
    </source>
</evidence>
<dbReference type="GO" id="GO:0015031">
    <property type="term" value="P:protein transport"/>
    <property type="evidence" value="ECO:0007669"/>
    <property type="project" value="InterPro"/>
</dbReference>
<evidence type="ECO:0000256" key="1">
    <source>
        <dbReference type="ARBA" id="ARBA00004377"/>
    </source>
</evidence>
<dbReference type="PRINTS" id="PR01490">
    <property type="entry name" value="RTXTOXIND"/>
</dbReference>
<keyword evidence="10" id="KW-0175">Coiled coil</keyword>
<evidence type="ECO:0000313" key="14">
    <source>
        <dbReference type="Proteomes" id="UP000030021"/>
    </source>
</evidence>
<proteinExistence type="inferred from homology"/>
<evidence type="ECO:0000256" key="9">
    <source>
        <dbReference type="RuleBase" id="RU365093"/>
    </source>
</evidence>
<dbReference type="EMBL" id="AONH01000013">
    <property type="protein sequence ID" value="KGM87459.1"/>
    <property type="molecule type" value="Genomic_DNA"/>
</dbReference>
<dbReference type="Pfam" id="PF26002">
    <property type="entry name" value="Beta-barrel_AprE"/>
    <property type="match status" value="1"/>
</dbReference>
<protein>
    <recommendedName>
        <fullName evidence="9">Membrane fusion protein (MFP) family protein</fullName>
    </recommendedName>
</protein>
<dbReference type="InterPro" id="IPR050739">
    <property type="entry name" value="MFP"/>
</dbReference>